<dbReference type="Pfam" id="PF01370">
    <property type="entry name" value="Epimerase"/>
    <property type="match status" value="1"/>
</dbReference>
<dbReference type="SUPFAM" id="SSF51735">
    <property type="entry name" value="NAD(P)-binding Rossmann-fold domains"/>
    <property type="match status" value="1"/>
</dbReference>
<name>A0A0F9HHV0_9ZZZZ</name>
<feature type="domain" description="NAD-dependent epimerase/dehydratase" evidence="1">
    <location>
        <begin position="10"/>
        <end position="106"/>
    </location>
</feature>
<proteinExistence type="predicted"/>
<dbReference type="InterPro" id="IPR001509">
    <property type="entry name" value="Epimerase_deHydtase"/>
</dbReference>
<organism evidence="2">
    <name type="scientific">marine sediment metagenome</name>
    <dbReference type="NCBI Taxonomy" id="412755"/>
    <lineage>
        <taxon>unclassified sequences</taxon>
        <taxon>metagenomes</taxon>
        <taxon>ecological metagenomes</taxon>
    </lineage>
</organism>
<dbReference type="AlphaFoldDB" id="A0A0F9HHV0"/>
<sequence length="107" mass="12173">MSVSLKDRRIILIGGAGFVGHNLAIKLHELGAKVTIIDPMSINNYYSVWLSKDPNREMYLGFLMQRQRLLDNLNIRTIQVDACDYEFLNMVMKPLEPETVIHLAAVA</sequence>
<feature type="non-terminal residue" evidence="2">
    <location>
        <position position="107"/>
    </location>
</feature>
<accession>A0A0F9HHV0</accession>
<protein>
    <recommendedName>
        <fullName evidence="1">NAD-dependent epimerase/dehydratase domain-containing protein</fullName>
    </recommendedName>
</protein>
<comment type="caution">
    <text evidence="2">The sequence shown here is derived from an EMBL/GenBank/DDBJ whole genome shotgun (WGS) entry which is preliminary data.</text>
</comment>
<dbReference type="EMBL" id="LAZR01016857">
    <property type="protein sequence ID" value="KKM02722.1"/>
    <property type="molecule type" value="Genomic_DNA"/>
</dbReference>
<dbReference type="InterPro" id="IPR036291">
    <property type="entry name" value="NAD(P)-bd_dom_sf"/>
</dbReference>
<reference evidence="2" key="1">
    <citation type="journal article" date="2015" name="Nature">
        <title>Complex archaea that bridge the gap between prokaryotes and eukaryotes.</title>
        <authorList>
            <person name="Spang A."/>
            <person name="Saw J.H."/>
            <person name="Jorgensen S.L."/>
            <person name="Zaremba-Niedzwiedzka K."/>
            <person name="Martijn J."/>
            <person name="Lind A.E."/>
            <person name="van Eijk R."/>
            <person name="Schleper C."/>
            <person name="Guy L."/>
            <person name="Ettema T.J."/>
        </authorList>
    </citation>
    <scope>NUCLEOTIDE SEQUENCE</scope>
</reference>
<gene>
    <name evidence="2" type="ORF">LCGC14_1781620</name>
</gene>
<evidence type="ECO:0000259" key="1">
    <source>
        <dbReference type="Pfam" id="PF01370"/>
    </source>
</evidence>
<dbReference type="Gene3D" id="3.40.50.720">
    <property type="entry name" value="NAD(P)-binding Rossmann-like Domain"/>
    <property type="match status" value="1"/>
</dbReference>
<evidence type="ECO:0000313" key="2">
    <source>
        <dbReference type="EMBL" id="KKM02722.1"/>
    </source>
</evidence>